<organism evidence="4 5">
    <name type="scientific">Halomonas gemina</name>
    <dbReference type="NCBI Taxonomy" id="2945105"/>
    <lineage>
        <taxon>Bacteria</taxon>
        <taxon>Pseudomonadati</taxon>
        <taxon>Pseudomonadota</taxon>
        <taxon>Gammaproteobacteria</taxon>
        <taxon>Oceanospirillales</taxon>
        <taxon>Halomonadaceae</taxon>
        <taxon>Halomonas</taxon>
    </lineage>
</organism>
<comment type="caution">
    <text evidence="4">The sequence shown here is derived from an EMBL/GenBank/DDBJ whole genome shotgun (WGS) entry which is preliminary data.</text>
</comment>
<dbReference type="InterPro" id="IPR050612">
    <property type="entry name" value="Prok_Mopterin_Oxidored"/>
</dbReference>
<proteinExistence type="predicted"/>
<keyword evidence="5" id="KW-1185">Reference proteome</keyword>
<keyword evidence="2" id="KW-0479">Metal-binding</keyword>
<feature type="non-terminal residue" evidence="4">
    <location>
        <position position="120"/>
    </location>
</feature>
<dbReference type="InterPro" id="IPR006656">
    <property type="entry name" value="Mopterin_OxRdtase"/>
</dbReference>
<evidence type="ECO:0000256" key="2">
    <source>
        <dbReference type="ARBA" id="ARBA00023014"/>
    </source>
</evidence>
<accession>A0ABT0T6C4</accession>
<evidence type="ECO:0000313" key="4">
    <source>
        <dbReference type="EMBL" id="MCL7942338.1"/>
    </source>
</evidence>
<gene>
    <name evidence="4" type="ORF">M8009_18930</name>
</gene>
<name>A0ABT0T6C4_9GAMM</name>
<dbReference type="Gene3D" id="3.40.228.10">
    <property type="entry name" value="Dimethylsulfoxide Reductase, domain 2"/>
    <property type="match status" value="1"/>
</dbReference>
<feature type="non-terminal residue" evidence="4">
    <location>
        <position position="1"/>
    </location>
</feature>
<dbReference type="SUPFAM" id="SSF53706">
    <property type="entry name" value="Formate dehydrogenase/DMSO reductase, domains 1-3"/>
    <property type="match status" value="1"/>
</dbReference>
<dbReference type="Proteomes" id="UP001165369">
    <property type="component" value="Unassembled WGS sequence"/>
</dbReference>
<feature type="domain" description="Molybdopterin oxidoreductase" evidence="3">
    <location>
        <begin position="1"/>
        <end position="74"/>
    </location>
</feature>
<evidence type="ECO:0000259" key="3">
    <source>
        <dbReference type="Pfam" id="PF00384"/>
    </source>
</evidence>
<evidence type="ECO:0000313" key="5">
    <source>
        <dbReference type="Proteomes" id="UP001165369"/>
    </source>
</evidence>
<reference evidence="4" key="1">
    <citation type="submission" date="2022-05" db="EMBL/GenBank/DDBJ databases">
        <title>Halomonas geminus sp. nov. and Halomonas llamarensis sp. nov. isolated from high-altitude salars of the Atacama Desert.</title>
        <authorList>
            <person name="Hintersatz C."/>
            <person name="Rojas L.A."/>
            <person name="Wei T.-S."/>
            <person name="Kutschke S."/>
            <person name="Lehmann F."/>
            <person name="Jain R."/>
            <person name="Pollmann K."/>
        </authorList>
    </citation>
    <scope>NUCLEOTIDE SEQUENCE</scope>
    <source>
        <strain evidence="4">ATCH28</strain>
    </source>
</reference>
<evidence type="ECO:0000256" key="1">
    <source>
        <dbReference type="ARBA" id="ARBA00023004"/>
    </source>
</evidence>
<dbReference type="RefSeq" id="WP_250064036.1">
    <property type="nucleotide sequence ID" value="NZ_JAMJPK010000035.1"/>
</dbReference>
<dbReference type="Pfam" id="PF00384">
    <property type="entry name" value="Molybdopterin"/>
    <property type="match status" value="1"/>
</dbReference>
<dbReference type="PANTHER" id="PTHR43742">
    <property type="entry name" value="TRIMETHYLAMINE-N-OXIDE REDUCTASE"/>
    <property type="match status" value="1"/>
</dbReference>
<sequence>VILTGCNPAINHPVAATYFKQAARNGTKLIILDPRGQALDAYAHRSVRFTPGGDVSLYNAMLNVIIGEGLYDQGYIDVHTEGFEALKAHVRELTPEAMSPACGVAPEQIRELARLYATAD</sequence>
<keyword evidence="2" id="KW-0411">Iron-sulfur</keyword>
<dbReference type="PANTHER" id="PTHR43742:SF6">
    <property type="entry name" value="OXIDOREDUCTASE YYAE-RELATED"/>
    <property type="match status" value="1"/>
</dbReference>
<keyword evidence="1" id="KW-0408">Iron</keyword>
<dbReference type="EMBL" id="JAMJPK010000035">
    <property type="protein sequence ID" value="MCL7942338.1"/>
    <property type="molecule type" value="Genomic_DNA"/>
</dbReference>
<protein>
    <submittedName>
        <fullName evidence="4">Molybdopterin-dependent oxidoreductase</fullName>
    </submittedName>
</protein>